<comment type="caution">
    <text evidence="4">The sequence shown here is derived from an EMBL/GenBank/DDBJ whole genome shotgun (WGS) entry which is preliminary data.</text>
</comment>
<accession>A0ABT2HQP9</accession>
<dbReference type="InterPro" id="IPR018764">
    <property type="entry name" value="RskA_C"/>
</dbReference>
<feature type="region of interest" description="Disordered" evidence="1">
    <location>
        <begin position="268"/>
        <end position="290"/>
    </location>
</feature>
<proteinExistence type="predicted"/>
<organism evidence="4 5">
    <name type="scientific">Nesterenkonia massiliensis</name>
    <dbReference type="NCBI Taxonomy" id="1232429"/>
    <lineage>
        <taxon>Bacteria</taxon>
        <taxon>Bacillati</taxon>
        <taxon>Actinomycetota</taxon>
        <taxon>Actinomycetes</taxon>
        <taxon>Micrococcales</taxon>
        <taxon>Micrococcaceae</taxon>
        <taxon>Nesterenkonia</taxon>
    </lineage>
</organism>
<protein>
    <submittedName>
        <fullName evidence="4">Anti-sigma factor</fullName>
    </submittedName>
</protein>
<evidence type="ECO:0000259" key="3">
    <source>
        <dbReference type="Pfam" id="PF10099"/>
    </source>
</evidence>
<keyword evidence="2" id="KW-0472">Membrane</keyword>
<reference evidence="4 5" key="1">
    <citation type="submission" date="2022-04" db="EMBL/GenBank/DDBJ databases">
        <title>Human microbiome associated bacterial genomes.</title>
        <authorList>
            <person name="Sandstrom S."/>
            <person name="Salamzade R."/>
            <person name="Kalan L.R."/>
        </authorList>
    </citation>
    <scope>NUCLEOTIDE SEQUENCE [LARGE SCALE GENOMIC DNA]</scope>
    <source>
        <strain evidence="5">p3-SID767</strain>
    </source>
</reference>
<keyword evidence="5" id="KW-1185">Reference proteome</keyword>
<gene>
    <name evidence="4" type="ORF">M3B43_06615</name>
</gene>
<dbReference type="EMBL" id="JALXMO010000013">
    <property type="protein sequence ID" value="MCT1607004.1"/>
    <property type="molecule type" value="Genomic_DNA"/>
</dbReference>
<evidence type="ECO:0000313" key="4">
    <source>
        <dbReference type="EMBL" id="MCT1607004.1"/>
    </source>
</evidence>
<evidence type="ECO:0000313" key="5">
    <source>
        <dbReference type="Proteomes" id="UP001205046"/>
    </source>
</evidence>
<feature type="domain" description="Anti-sigma K factor RskA C-terminal" evidence="3">
    <location>
        <begin position="145"/>
        <end position="278"/>
    </location>
</feature>
<keyword evidence="2" id="KW-1133">Transmembrane helix</keyword>
<keyword evidence="2" id="KW-0812">Transmembrane</keyword>
<name>A0ABT2HQP9_9MICC</name>
<evidence type="ECO:0000256" key="2">
    <source>
        <dbReference type="SAM" id="Phobius"/>
    </source>
</evidence>
<feature type="transmembrane region" description="Helical" evidence="2">
    <location>
        <begin position="140"/>
        <end position="162"/>
    </location>
</feature>
<dbReference type="Proteomes" id="UP001205046">
    <property type="component" value="Unassembled WGS sequence"/>
</dbReference>
<feature type="compositionally biased region" description="Polar residues" evidence="1">
    <location>
        <begin position="91"/>
        <end position="102"/>
    </location>
</feature>
<dbReference type="RefSeq" id="WP_260073035.1">
    <property type="nucleotide sequence ID" value="NZ_JALXMO010000013.1"/>
</dbReference>
<feature type="region of interest" description="Disordered" evidence="1">
    <location>
        <begin position="91"/>
        <end position="120"/>
    </location>
</feature>
<dbReference type="Pfam" id="PF10099">
    <property type="entry name" value="RskA_C"/>
    <property type="match status" value="1"/>
</dbReference>
<evidence type="ECO:0000256" key="1">
    <source>
        <dbReference type="SAM" id="MobiDB-lite"/>
    </source>
</evidence>
<sequence>MTEAQYSDETFTSDGHLTEAALTAAASGSSDDWDGLDQRAAQNHVEQCSLCAAHLGRTKRVITALAAPSPMEAAPEGLWDRVAQELQISRAASSSTALSPHNTGDGIDADKDSNPTDGRFSTVQQLHPQLRPRRSAGARWLTVFAAAAAGVVVGAAAVTWWLQSGQDEQPPSADAPTVVGGAVLEPVASDDLTGQAQMVDRGDGELELRVDLSATADPADGYFEVWLRDEDANRLMSLGAATAESTTLQVPAGIDLSQYPIVDVSHEHFDGDPTHSGTTLAAGPMEGVDE</sequence>